<keyword evidence="3" id="KW-1185">Reference proteome</keyword>
<feature type="compositionally biased region" description="Basic and acidic residues" evidence="1">
    <location>
        <begin position="114"/>
        <end position="130"/>
    </location>
</feature>
<accession>A0ABQ9WGG5</accession>
<dbReference type="Proteomes" id="UP001266305">
    <property type="component" value="Unassembled WGS sequence"/>
</dbReference>
<evidence type="ECO:0000313" key="2">
    <source>
        <dbReference type="EMBL" id="KAK2119407.1"/>
    </source>
</evidence>
<feature type="region of interest" description="Disordered" evidence="1">
    <location>
        <begin position="104"/>
        <end position="199"/>
    </location>
</feature>
<comment type="caution">
    <text evidence="2">The sequence shown here is derived from an EMBL/GenBank/DDBJ whole genome shotgun (WGS) entry which is preliminary data.</text>
</comment>
<protein>
    <recommendedName>
        <fullName evidence="4">Undifferentiated embryonic cell transcription factor 1</fullName>
    </recommendedName>
</protein>
<organism evidence="2 3">
    <name type="scientific">Saguinus oedipus</name>
    <name type="common">Cotton-top tamarin</name>
    <name type="synonym">Oedipomidas oedipus</name>
    <dbReference type="NCBI Taxonomy" id="9490"/>
    <lineage>
        <taxon>Eukaryota</taxon>
        <taxon>Metazoa</taxon>
        <taxon>Chordata</taxon>
        <taxon>Craniata</taxon>
        <taxon>Vertebrata</taxon>
        <taxon>Euteleostomi</taxon>
        <taxon>Mammalia</taxon>
        <taxon>Eutheria</taxon>
        <taxon>Euarchontoglires</taxon>
        <taxon>Primates</taxon>
        <taxon>Haplorrhini</taxon>
        <taxon>Platyrrhini</taxon>
        <taxon>Cebidae</taxon>
        <taxon>Callitrichinae</taxon>
        <taxon>Saguinus</taxon>
    </lineage>
</organism>
<evidence type="ECO:0008006" key="4">
    <source>
        <dbReference type="Google" id="ProtNLM"/>
    </source>
</evidence>
<dbReference type="EMBL" id="JASSZA010000001">
    <property type="protein sequence ID" value="KAK2119407.1"/>
    <property type="molecule type" value="Genomic_DNA"/>
</dbReference>
<evidence type="ECO:0000256" key="1">
    <source>
        <dbReference type="SAM" id="MobiDB-lite"/>
    </source>
</evidence>
<evidence type="ECO:0000313" key="3">
    <source>
        <dbReference type="Proteomes" id="UP001266305"/>
    </source>
</evidence>
<gene>
    <name evidence="2" type="ORF">P7K49_000793</name>
</gene>
<proteinExistence type="predicted"/>
<sequence>MRLWPLRPSSASPDPEPPSGDALVTLPRRPVSRSELAGRLSLVSPGSAPRASWSARETELLLGALLRQVLGPSRRVLGALARQQVHRPCQGRRRHYRLLRVSFPQAQGQPPGPFDEHTPELTRLPGDHGRKLPRRRYRGSGRPQQGRGPAPNAPEPARSQAGAAPLPTAYSPHADPAWTPLFNRSPQSDPGSPEDRAPPPLNAALLLTLGHLHRLMSILGPLRDQLRTLNQHVEQLRGAFCKTVSLAVGFILGNAAA</sequence>
<feature type="region of interest" description="Disordered" evidence="1">
    <location>
        <begin position="1"/>
        <end position="29"/>
    </location>
</feature>
<name>A0ABQ9WGG5_SAGOE</name>
<feature type="compositionally biased region" description="Low complexity" evidence="1">
    <location>
        <begin position="140"/>
        <end position="150"/>
    </location>
</feature>
<reference evidence="2 3" key="1">
    <citation type="submission" date="2023-05" db="EMBL/GenBank/DDBJ databases">
        <title>B98-5 Cell Line De Novo Hybrid Assembly: An Optical Mapping Approach.</title>
        <authorList>
            <person name="Kananen K."/>
            <person name="Auerbach J.A."/>
            <person name="Kautto E."/>
            <person name="Blachly J.S."/>
        </authorList>
    </citation>
    <scope>NUCLEOTIDE SEQUENCE [LARGE SCALE GENOMIC DNA]</scope>
    <source>
        <strain evidence="2">B95-8</strain>
        <tissue evidence="2">Cell line</tissue>
    </source>
</reference>